<protein>
    <submittedName>
        <fullName evidence="1">Uncharacterized protein</fullName>
    </submittedName>
</protein>
<dbReference type="Proteomes" id="UP000187735">
    <property type="component" value="Chromosome"/>
</dbReference>
<reference evidence="1 2" key="1">
    <citation type="journal article" date="2016" name="Front. Microbiol.">
        <title>Fuerstia marisgermanicae gen. nov., sp. nov., an Unusual Member of the Phylum Planctomycetes from the German Wadden Sea.</title>
        <authorList>
            <person name="Kohn T."/>
            <person name="Heuer A."/>
            <person name="Jogler M."/>
            <person name="Vollmers J."/>
            <person name="Boedeker C."/>
            <person name="Bunk B."/>
            <person name="Rast P."/>
            <person name="Borchert D."/>
            <person name="Glockner I."/>
            <person name="Freese H.M."/>
            <person name="Klenk H.P."/>
            <person name="Overmann J."/>
            <person name="Kaster A.K."/>
            <person name="Rohde M."/>
            <person name="Wiegand S."/>
            <person name="Jogler C."/>
        </authorList>
    </citation>
    <scope>NUCLEOTIDE SEQUENCE [LARGE SCALE GENOMIC DNA]</scope>
    <source>
        <strain evidence="1 2">NH11</strain>
    </source>
</reference>
<dbReference type="AlphaFoldDB" id="A0A1P8WAH7"/>
<dbReference type="KEGG" id="fmr:Fuma_00652"/>
<proteinExistence type="predicted"/>
<dbReference type="EMBL" id="CP017641">
    <property type="protein sequence ID" value="APZ91066.1"/>
    <property type="molecule type" value="Genomic_DNA"/>
</dbReference>
<accession>A0A1P8WAH7</accession>
<evidence type="ECO:0000313" key="2">
    <source>
        <dbReference type="Proteomes" id="UP000187735"/>
    </source>
</evidence>
<sequence length="43" mass="4779">MPLSAGGQFDAWAGNFADIINELPETYRMDSDEIKEFGKTLTV</sequence>
<name>A0A1P8WAH7_9PLAN</name>
<evidence type="ECO:0000313" key="1">
    <source>
        <dbReference type="EMBL" id="APZ91066.1"/>
    </source>
</evidence>
<keyword evidence="2" id="KW-1185">Reference proteome</keyword>
<organism evidence="1 2">
    <name type="scientific">Fuerstiella marisgermanici</name>
    <dbReference type="NCBI Taxonomy" id="1891926"/>
    <lineage>
        <taxon>Bacteria</taxon>
        <taxon>Pseudomonadati</taxon>
        <taxon>Planctomycetota</taxon>
        <taxon>Planctomycetia</taxon>
        <taxon>Planctomycetales</taxon>
        <taxon>Planctomycetaceae</taxon>
        <taxon>Fuerstiella</taxon>
    </lineage>
</organism>
<gene>
    <name evidence="1" type="ORF">Fuma_00652</name>
</gene>
<dbReference type="RefSeq" id="WP_257787788.1">
    <property type="nucleotide sequence ID" value="NZ_CP017641.1"/>
</dbReference>